<evidence type="ECO:0000313" key="2">
    <source>
        <dbReference type="EnsemblMetazoa" id="ADIR014740-PA"/>
    </source>
</evidence>
<sequence>MLCAVLPFGTRNVHTRTHTVANIHPPLPPPPPAAALGPQ</sequence>
<dbReference type="VEuPathDB" id="VectorBase:ADIR014740"/>
<organism evidence="2 3">
    <name type="scientific">Anopheles dirus</name>
    <dbReference type="NCBI Taxonomy" id="7168"/>
    <lineage>
        <taxon>Eukaryota</taxon>
        <taxon>Metazoa</taxon>
        <taxon>Ecdysozoa</taxon>
        <taxon>Arthropoda</taxon>
        <taxon>Hexapoda</taxon>
        <taxon>Insecta</taxon>
        <taxon>Pterygota</taxon>
        <taxon>Neoptera</taxon>
        <taxon>Endopterygota</taxon>
        <taxon>Diptera</taxon>
        <taxon>Nematocera</taxon>
        <taxon>Culicoidea</taxon>
        <taxon>Culicidae</taxon>
        <taxon>Anophelinae</taxon>
        <taxon>Anopheles</taxon>
    </lineage>
</organism>
<protein>
    <submittedName>
        <fullName evidence="2">Uncharacterized protein</fullName>
    </submittedName>
</protein>
<name>A0A182NY34_9DIPT</name>
<evidence type="ECO:0000313" key="3">
    <source>
        <dbReference type="Proteomes" id="UP000075884"/>
    </source>
</evidence>
<dbReference type="Proteomes" id="UP000075884">
    <property type="component" value="Unassembled WGS sequence"/>
</dbReference>
<evidence type="ECO:0000256" key="1">
    <source>
        <dbReference type="SAM" id="MobiDB-lite"/>
    </source>
</evidence>
<dbReference type="EnsemblMetazoa" id="ADIR014740-RA">
    <property type="protein sequence ID" value="ADIR014740-PA"/>
    <property type="gene ID" value="ADIR014740"/>
</dbReference>
<feature type="region of interest" description="Disordered" evidence="1">
    <location>
        <begin position="20"/>
        <end position="39"/>
    </location>
</feature>
<accession>A0A182NY34</accession>
<reference evidence="3" key="1">
    <citation type="submission" date="2013-03" db="EMBL/GenBank/DDBJ databases">
        <title>The Genome Sequence of Anopheles dirus WRAIR2.</title>
        <authorList>
            <consortium name="The Broad Institute Genomics Platform"/>
            <person name="Neafsey D.E."/>
            <person name="Walton C."/>
            <person name="Walker B."/>
            <person name="Young S.K."/>
            <person name="Zeng Q."/>
            <person name="Gargeya S."/>
            <person name="Fitzgerald M."/>
            <person name="Haas B."/>
            <person name="Abouelleil A."/>
            <person name="Allen A.W."/>
            <person name="Alvarado L."/>
            <person name="Arachchi H.M."/>
            <person name="Berlin A.M."/>
            <person name="Chapman S.B."/>
            <person name="Gainer-Dewar J."/>
            <person name="Goldberg J."/>
            <person name="Griggs A."/>
            <person name="Gujja S."/>
            <person name="Hansen M."/>
            <person name="Howarth C."/>
            <person name="Imamovic A."/>
            <person name="Ireland A."/>
            <person name="Larimer J."/>
            <person name="McCowan C."/>
            <person name="Murphy C."/>
            <person name="Pearson M."/>
            <person name="Poon T.W."/>
            <person name="Priest M."/>
            <person name="Roberts A."/>
            <person name="Saif S."/>
            <person name="Shea T."/>
            <person name="Sisk P."/>
            <person name="Sykes S."/>
            <person name="Wortman J."/>
            <person name="Nusbaum C."/>
            <person name="Birren B."/>
        </authorList>
    </citation>
    <scope>NUCLEOTIDE SEQUENCE [LARGE SCALE GENOMIC DNA]</scope>
    <source>
        <strain evidence="3">WRAIR2</strain>
    </source>
</reference>
<keyword evidence="3" id="KW-1185">Reference proteome</keyword>
<proteinExistence type="predicted"/>
<dbReference type="AlphaFoldDB" id="A0A182NY34"/>
<reference evidence="2" key="2">
    <citation type="submission" date="2020-05" db="UniProtKB">
        <authorList>
            <consortium name="EnsemblMetazoa"/>
        </authorList>
    </citation>
    <scope>IDENTIFICATION</scope>
    <source>
        <strain evidence="2">WRAIR2</strain>
    </source>
</reference>